<gene>
    <name evidence="1" type="ORF">RG1141_CH01810</name>
</gene>
<evidence type="ECO:0008006" key="3">
    <source>
        <dbReference type="Google" id="ProtNLM"/>
    </source>
</evidence>
<organism evidence="1 2">
    <name type="scientific">Neorhizobium galegae bv. officinalis bv. officinalis str. HAMBI 1141</name>
    <dbReference type="NCBI Taxonomy" id="1028801"/>
    <lineage>
        <taxon>Bacteria</taxon>
        <taxon>Pseudomonadati</taxon>
        <taxon>Pseudomonadota</taxon>
        <taxon>Alphaproteobacteria</taxon>
        <taxon>Hyphomicrobiales</taxon>
        <taxon>Rhizobiaceae</taxon>
        <taxon>Rhizobium/Agrobacterium group</taxon>
        <taxon>Neorhizobium</taxon>
    </lineage>
</organism>
<dbReference type="EMBL" id="HG938355">
    <property type="protein sequence ID" value="CDN52546.1"/>
    <property type="molecule type" value="Genomic_DNA"/>
</dbReference>
<evidence type="ECO:0000313" key="2">
    <source>
        <dbReference type="Proteomes" id="UP000028186"/>
    </source>
</evidence>
<name>A0A068T3D8_NEOGA</name>
<protein>
    <recommendedName>
        <fullName evidence="3">DUF4376 domain-containing protein</fullName>
    </recommendedName>
</protein>
<dbReference type="HOGENOM" id="CLU_132657_0_0_5"/>
<evidence type="ECO:0000313" key="1">
    <source>
        <dbReference type="EMBL" id="CDN52546.1"/>
    </source>
</evidence>
<dbReference type="eggNOG" id="ENOG50333WP">
    <property type="taxonomic scope" value="Bacteria"/>
</dbReference>
<reference evidence="2" key="1">
    <citation type="journal article" date="2014" name="BMC Genomics">
        <title>Genome sequencing of two Neorhizobium galegae strains reveals a noeT gene responsible for the unusual acetylation of the nodulation factors.</title>
        <authorList>
            <person name="Osterman J."/>
            <person name="Marsh J."/>
            <person name="Laine P.K."/>
            <person name="Zeng Z."/>
            <person name="Alatalo E."/>
            <person name="Sullivan J.T."/>
            <person name="Young J.P."/>
            <person name="Thomas-Oates J."/>
            <person name="Paulin L."/>
            <person name="Lindstrom K."/>
        </authorList>
    </citation>
    <scope>NUCLEOTIDE SEQUENCE [LARGE SCALE GENOMIC DNA]</scope>
    <source>
        <strain evidence="2">HAMBI 1141</strain>
    </source>
</reference>
<dbReference type="PATRIC" id="fig|1028801.3.peg.173"/>
<sequence length="148" mass="15604">MAILTTIDILTGETTQSPYTPAPGPALDQVKVRLKAIVDADAEIERLKYITAGAGQAMTYQQKADEAREYLEEDQPDAADYPLLTAEIGITGATIADVANVIIASFQQWQVIGGAIEAARLGTKAAIDAAETVDDAEAAANAIFWPAP</sequence>
<dbReference type="KEGG" id="ngl:RG1141_CH01810"/>
<dbReference type="Proteomes" id="UP000028186">
    <property type="component" value="Chromosome I"/>
</dbReference>
<proteinExistence type="predicted"/>
<dbReference type="AlphaFoldDB" id="A0A068T3D8"/>
<accession>A0A068T3D8</accession>